<name>A0A9P7UGY4_9PEZI</name>
<reference evidence="1" key="1">
    <citation type="submission" date="2021-05" db="EMBL/GenBank/DDBJ databases">
        <title>Comparative genomics of three Colletotrichum scovillei strains and genetic complementation revealed genes involved fungal growth and virulence on chili pepper.</title>
        <authorList>
            <person name="Hsieh D.-K."/>
            <person name="Chuang S.-C."/>
            <person name="Chen C.-Y."/>
            <person name="Chao Y.-T."/>
            <person name="Lu M.-Y.J."/>
            <person name="Lee M.-H."/>
            <person name="Shih M.-C."/>
        </authorList>
    </citation>
    <scope>NUCLEOTIDE SEQUENCE</scope>
    <source>
        <strain evidence="1">Coll-153</strain>
    </source>
</reference>
<dbReference type="EMBL" id="JAESDN010000006">
    <property type="protein sequence ID" value="KAG7048280.1"/>
    <property type="molecule type" value="Genomic_DNA"/>
</dbReference>
<dbReference type="Proteomes" id="UP000699042">
    <property type="component" value="Unassembled WGS sequence"/>
</dbReference>
<proteinExistence type="predicted"/>
<evidence type="ECO:0000313" key="2">
    <source>
        <dbReference type="Proteomes" id="UP000699042"/>
    </source>
</evidence>
<keyword evidence="2" id="KW-1185">Reference proteome</keyword>
<protein>
    <submittedName>
        <fullName evidence="1">Uncharacterized protein</fullName>
    </submittedName>
</protein>
<sequence>MTPTKYLASYRKQAATSRQCLIQEKGSVGKALRIGNCERNELQLALDEDPRYNRRPDKNGMAGYDLACHHRPWELDNARQEYKSTVISLGMHVR</sequence>
<accession>A0A9P7UGY4</accession>
<comment type="caution">
    <text evidence="1">The sequence shown here is derived from an EMBL/GenBank/DDBJ whole genome shotgun (WGS) entry which is preliminary data.</text>
</comment>
<dbReference type="AlphaFoldDB" id="A0A9P7UGY4"/>
<evidence type="ECO:0000313" key="1">
    <source>
        <dbReference type="EMBL" id="KAG7048280.1"/>
    </source>
</evidence>
<organism evidence="1 2">
    <name type="scientific">Colletotrichum scovillei</name>
    <dbReference type="NCBI Taxonomy" id="1209932"/>
    <lineage>
        <taxon>Eukaryota</taxon>
        <taxon>Fungi</taxon>
        <taxon>Dikarya</taxon>
        <taxon>Ascomycota</taxon>
        <taxon>Pezizomycotina</taxon>
        <taxon>Sordariomycetes</taxon>
        <taxon>Hypocreomycetidae</taxon>
        <taxon>Glomerellales</taxon>
        <taxon>Glomerellaceae</taxon>
        <taxon>Colletotrichum</taxon>
        <taxon>Colletotrichum acutatum species complex</taxon>
    </lineage>
</organism>
<gene>
    <name evidence="1" type="ORF">JMJ77_013924</name>
</gene>